<name>A0A6J4QMH8_9ACTN</name>
<dbReference type="PANTHER" id="PTHR42879:SF2">
    <property type="entry name" value="3-OXOACYL-[ACYL-CARRIER-PROTEIN] REDUCTASE FABG"/>
    <property type="match status" value="1"/>
</dbReference>
<sequence>MEFENKVVLITGGGGGIGKAAARRFLEEGAKVALNSRRQKVLDAAGEELDPSGERVVLFAGDASKPESARSFVGAAVERFGGVDVLLNSTGIFRIKPFERESEEDFEEAMDSILRPTFYTSQAAVAQMKRRGGGAIVSVGSMWAVDAISTTKTSAYSAAQAGRHALTKNLAVELAAENIRVNTVALAFVETPAYERFMSAEEASAVLDSVNGFHPLGRHGQPEDVVEAILFLASERAGWITGTTLPVDGGVLAGRSPAVA</sequence>
<dbReference type="FunFam" id="3.40.50.720:FF:000084">
    <property type="entry name" value="Short-chain dehydrogenase reductase"/>
    <property type="match status" value="1"/>
</dbReference>
<organism evidence="4">
    <name type="scientific">uncultured Rubrobacteraceae bacterium</name>
    <dbReference type="NCBI Taxonomy" id="349277"/>
    <lineage>
        <taxon>Bacteria</taxon>
        <taxon>Bacillati</taxon>
        <taxon>Actinomycetota</taxon>
        <taxon>Rubrobacteria</taxon>
        <taxon>Rubrobacterales</taxon>
        <taxon>Rubrobacteraceae</taxon>
        <taxon>environmental samples</taxon>
    </lineage>
</organism>
<keyword evidence="2 4" id="KW-0560">Oxidoreductase</keyword>
<gene>
    <name evidence="4" type="ORF">AVDCRST_MAG58-809</name>
</gene>
<evidence type="ECO:0000256" key="2">
    <source>
        <dbReference type="ARBA" id="ARBA00023002"/>
    </source>
</evidence>
<dbReference type="GO" id="GO:0004316">
    <property type="term" value="F:3-oxoacyl-[acyl-carrier-protein] reductase (NADPH) activity"/>
    <property type="evidence" value="ECO:0007669"/>
    <property type="project" value="UniProtKB-EC"/>
</dbReference>
<dbReference type="SUPFAM" id="SSF51735">
    <property type="entry name" value="NAD(P)-binding Rossmann-fold domains"/>
    <property type="match status" value="1"/>
</dbReference>
<proteinExistence type="inferred from homology"/>
<feature type="domain" description="Ketoreductase" evidence="3">
    <location>
        <begin position="6"/>
        <end position="151"/>
    </location>
</feature>
<comment type="similarity">
    <text evidence="1">Belongs to the short-chain dehydrogenases/reductases (SDR) family.</text>
</comment>
<accession>A0A6J4QMH8</accession>
<dbReference type="InterPro" id="IPR036291">
    <property type="entry name" value="NAD(P)-bd_dom_sf"/>
</dbReference>
<dbReference type="Gene3D" id="3.40.50.720">
    <property type="entry name" value="NAD(P)-binding Rossmann-like Domain"/>
    <property type="match status" value="1"/>
</dbReference>
<dbReference type="InterPro" id="IPR050259">
    <property type="entry name" value="SDR"/>
</dbReference>
<evidence type="ECO:0000256" key="1">
    <source>
        <dbReference type="ARBA" id="ARBA00006484"/>
    </source>
</evidence>
<dbReference type="PANTHER" id="PTHR42879">
    <property type="entry name" value="3-OXOACYL-(ACYL-CARRIER-PROTEIN) REDUCTASE"/>
    <property type="match status" value="1"/>
</dbReference>
<dbReference type="EMBL" id="CADCVF010000018">
    <property type="protein sequence ID" value="CAA9449203.1"/>
    <property type="molecule type" value="Genomic_DNA"/>
</dbReference>
<protein>
    <submittedName>
        <fullName evidence="4">3-oxoacyl-[acyl-carrier protein] reductase</fullName>
        <ecNumber evidence="4">1.1.1.100</ecNumber>
    </submittedName>
</protein>
<dbReference type="Pfam" id="PF13561">
    <property type="entry name" value="adh_short_C2"/>
    <property type="match status" value="1"/>
</dbReference>
<dbReference type="PRINTS" id="PR00081">
    <property type="entry name" value="GDHRDH"/>
</dbReference>
<evidence type="ECO:0000259" key="3">
    <source>
        <dbReference type="SMART" id="SM00822"/>
    </source>
</evidence>
<dbReference type="PRINTS" id="PR00080">
    <property type="entry name" value="SDRFAMILY"/>
</dbReference>
<dbReference type="InterPro" id="IPR002347">
    <property type="entry name" value="SDR_fam"/>
</dbReference>
<dbReference type="InterPro" id="IPR057326">
    <property type="entry name" value="KR_dom"/>
</dbReference>
<dbReference type="EC" id="1.1.1.100" evidence="4"/>
<reference evidence="4" key="1">
    <citation type="submission" date="2020-02" db="EMBL/GenBank/DDBJ databases">
        <authorList>
            <person name="Meier V. D."/>
        </authorList>
    </citation>
    <scope>NUCLEOTIDE SEQUENCE</scope>
    <source>
        <strain evidence="4">AVDCRST_MAG58</strain>
    </source>
</reference>
<evidence type="ECO:0000313" key="4">
    <source>
        <dbReference type="EMBL" id="CAA9449203.1"/>
    </source>
</evidence>
<dbReference type="AlphaFoldDB" id="A0A6J4QMH8"/>
<dbReference type="SMART" id="SM00822">
    <property type="entry name" value="PKS_KR"/>
    <property type="match status" value="1"/>
</dbReference>